<dbReference type="SUPFAM" id="SSF51161">
    <property type="entry name" value="Trimeric LpxA-like enzymes"/>
    <property type="match status" value="1"/>
</dbReference>
<organism evidence="6 7">
    <name type="scientific">Macrophomina phaseolina</name>
    <dbReference type="NCBI Taxonomy" id="35725"/>
    <lineage>
        <taxon>Eukaryota</taxon>
        <taxon>Fungi</taxon>
        <taxon>Dikarya</taxon>
        <taxon>Ascomycota</taxon>
        <taxon>Pezizomycotina</taxon>
        <taxon>Dothideomycetes</taxon>
        <taxon>Dothideomycetes incertae sedis</taxon>
        <taxon>Botryosphaeriales</taxon>
        <taxon>Botryosphaeriaceae</taxon>
        <taxon>Macrophomina</taxon>
    </lineage>
</organism>
<comment type="caution">
    <text evidence="6">The sequence shown here is derived from an EMBL/GenBank/DDBJ whole genome shotgun (WGS) entry which is preliminary data.</text>
</comment>
<dbReference type="Pfam" id="PF00172">
    <property type="entry name" value="Zn_clus"/>
    <property type="match status" value="1"/>
</dbReference>
<keyword evidence="2" id="KW-0808">Transferase</keyword>
<sequence>MSQSNSSPSESCSSAPQESVFDQDAGEMTSRTSSVESVTRVSGSQKKRPFYPRTKSGCLNCRKRKKKCSEERPICDQCRRFGLYCDLQVDSSDTLHESPQILPRESASHMHPAHPKESYATAGSAMNPISLEGRQGPPGYSTVATYGNNYNSMTQLTPGAPVPFMQFIPWQPTAQQRPPVTVQQHRPVTAQQGSDVPPNCSAEKTKMLSGKTYNSMDAQLILDREQCRKALWRLGSVFTETERGAILRELLGGIGRDTQIESPFVCEYGYNINIGDDVFIGPNCSIVDPAGVVIGSRCFIGPNVSIFGKRFTLNPRDRRGSRTAAYGMPVHIEDEVCIEGNVTILPGVKICRGSTVAAGSMVTKSIPPGSFAGGNPARISEYV</sequence>
<dbReference type="InterPro" id="IPR036864">
    <property type="entry name" value="Zn2-C6_fun-type_DNA-bd_sf"/>
</dbReference>
<feature type="region of interest" description="Disordered" evidence="4">
    <location>
        <begin position="1"/>
        <end position="49"/>
    </location>
</feature>
<name>A0ABQ8G0E8_9PEZI</name>
<evidence type="ECO:0000256" key="1">
    <source>
        <dbReference type="ARBA" id="ARBA00007274"/>
    </source>
</evidence>
<dbReference type="PROSITE" id="PS50048">
    <property type="entry name" value="ZN2_CY6_FUNGAL_2"/>
    <property type="match status" value="1"/>
</dbReference>
<proteinExistence type="inferred from homology"/>
<dbReference type="CDD" id="cd03357">
    <property type="entry name" value="LbH_MAT_GAT"/>
    <property type="match status" value="1"/>
</dbReference>
<evidence type="ECO:0000313" key="6">
    <source>
        <dbReference type="EMBL" id="KAH7033981.1"/>
    </source>
</evidence>
<dbReference type="CDD" id="cd00067">
    <property type="entry name" value="GAL4"/>
    <property type="match status" value="1"/>
</dbReference>
<dbReference type="Proteomes" id="UP000774617">
    <property type="component" value="Unassembled WGS sequence"/>
</dbReference>
<dbReference type="Gene3D" id="2.160.10.10">
    <property type="entry name" value="Hexapeptide repeat proteins"/>
    <property type="match status" value="1"/>
</dbReference>
<evidence type="ECO:0000256" key="4">
    <source>
        <dbReference type="SAM" id="MobiDB-lite"/>
    </source>
</evidence>
<dbReference type="EMBL" id="JAGTJR010000039">
    <property type="protein sequence ID" value="KAH7033981.1"/>
    <property type="molecule type" value="Genomic_DNA"/>
</dbReference>
<protein>
    <submittedName>
        <fullName evidence="6">Trimeric LpxA-like protein</fullName>
    </submittedName>
</protein>
<dbReference type="PANTHER" id="PTHR23416">
    <property type="entry name" value="SIALIC ACID SYNTHASE-RELATED"/>
    <property type="match status" value="1"/>
</dbReference>
<dbReference type="Gene3D" id="4.10.240.10">
    <property type="entry name" value="Zn(2)-C6 fungal-type DNA-binding domain"/>
    <property type="match status" value="1"/>
</dbReference>
<gene>
    <name evidence="6" type="ORF">B0J12DRAFT_279187</name>
</gene>
<dbReference type="InterPro" id="IPR001451">
    <property type="entry name" value="Hexapep"/>
</dbReference>
<evidence type="ECO:0000256" key="3">
    <source>
        <dbReference type="ARBA" id="ARBA00023242"/>
    </source>
</evidence>
<reference evidence="6 7" key="1">
    <citation type="journal article" date="2021" name="Nat. Commun.">
        <title>Genetic determinants of endophytism in the Arabidopsis root mycobiome.</title>
        <authorList>
            <person name="Mesny F."/>
            <person name="Miyauchi S."/>
            <person name="Thiergart T."/>
            <person name="Pickel B."/>
            <person name="Atanasova L."/>
            <person name="Karlsson M."/>
            <person name="Huettel B."/>
            <person name="Barry K.W."/>
            <person name="Haridas S."/>
            <person name="Chen C."/>
            <person name="Bauer D."/>
            <person name="Andreopoulos W."/>
            <person name="Pangilinan J."/>
            <person name="LaButti K."/>
            <person name="Riley R."/>
            <person name="Lipzen A."/>
            <person name="Clum A."/>
            <person name="Drula E."/>
            <person name="Henrissat B."/>
            <person name="Kohler A."/>
            <person name="Grigoriev I.V."/>
            <person name="Martin F.M."/>
            <person name="Hacquard S."/>
        </authorList>
    </citation>
    <scope>NUCLEOTIDE SEQUENCE [LARGE SCALE GENOMIC DNA]</scope>
    <source>
        <strain evidence="6 7">MPI-SDFR-AT-0080</strain>
    </source>
</reference>
<dbReference type="SUPFAM" id="SSF57701">
    <property type="entry name" value="Zn2/Cys6 DNA-binding domain"/>
    <property type="match status" value="1"/>
</dbReference>
<dbReference type="InterPro" id="IPR011004">
    <property type="entry name" value="Trimer_LpxA-like_sf"/>
</dbReference>
<feature type="compositionally biased region" description="Low complexity" evidence="4">
    <location>
        <begin position="29"/>
        <end position="44"/>
    </location>
</feature>
<dbReference type="Pfam" id="PF12464">
    <property type="entry name" value="Mac"/>
    <property type="match status" value="1"/>
</dbReference>
<evidence type="ECO:0000256" key="2">
    <source>
        <dbReference type="ARBA" id="ARBA00022679"/>
    </source>
</evidence>
<feature type="domain" description="Zn(2)-C6 fungal-type" evidence="5">
    <location>
        <begin position="57"/>
        <end position="87"/>
    </location>
</feature>
<dbReference type="PROSITE" id="PS00463">
    <property type="entry name" value="ZN2_CY6_FUNGAL_1"/>
    <property type="match status" value="1"/>
</dbReference>
<dbReference type="InterPro" id="IPR024688">
    <property type="entry name" value="Mac_dom"/>
</dbReference>
<accession>A0ABQ8G0E8</accession>
<keyword evidence="3" id="KW-0539">Nucleus</keyword>
<evidence type="ECO:0000313" key="7">
    <source>
        <dbReference type="Proteomes" id="UP000774617"/>
    </source>
</evidence>
<dbReference type="SMART" id="SM00066">
    <property type="entry name" value="GAL4"/>
    <property type="match status" value="1"/>
</dbReference>
<dbReference type="Pfam" id="PF14602">
    <property type="entry name" value="Hexapep_2"/>
    <property type="match status" value="1"/>
</dbReference>
<comment type="similarity">
    <text evidence="1">Belongs to the transferase hexapeptide repeat family.</text>
</comment>
<keyword evidence="7" id="KW-1185">Reference proteome</keyword>
<dbReference type="Pfam" id="PF00132">
    <property type="entry name" value="Hexapep"/>
    <property type="match status" value="1"/>
</dbReference>
<feature type="compositionally biased region" description="Low complexity" evidence="4">
    <location>
        <begin position="1"/>
        <end position="19"/>
    </location>
</feature>
<dbReference type="PANTHER" id="PTHR23416:SF76">
    <property type="entry name" value="ZN(II)2CYS6 TRANSCRIPTION FACTOR (EUROFUNG)"/>
    <property type="match status" value="1"/>
</dbReference>
<evidence type="ECO:0000259" key="5">
    <source>
        <dbReference type="PROSITE" id="PS50048"/>
    </source>
</evidence>
<dbReference type="InterPro" id="IPR001138">
    <property type="entry name" value="Zn2Cys6_DnaBD"/>
</dbReference>
<dbReference type="SMART" id="SM01266">
    <property type="entry name" value="Mac"/>
    <property type="match status" value="1"/>
</dbReference>
<dbReference type="InterPro" id="IPR051159">
    <property type="entry name" value="Hexapeptide_acetyltransf"/>
</dbReference>